<dbReference type="PANTHER" id="PTHR47272:SF1">
    <property type="entry name" value="PIGGYBAC TRANSPOSABLE ELEMENT-DERIVED PROTEIN 3-LIKE"/>
    <property type="match status" value="1"/>
</dbReference>
<dbReference type="AlphaFoldDB" id="A0AAE1FZ87"/>
<gene>
    <name evidence="2" type="ORF">Pcinc_012370</name>
</gene>
<dbReference type="PANTHER" id="PTHR47272">
    <property type="entry name" value="DDE_TNP_1_7 DOMAIN-CONTAINING PROTEIN"/>
    <property type="match status" value="1"/>
</dbReference>
<organism evidence="2 3">
    <name type="scientific">Petrolisthes cinctipes</name>
    <name type="common">Flat porcelain crab</name>
    <dbReference type="NCBI Taxonomy" id="88211"/>
    <lineage>
        <taxon>Eukaryota</taxon>
        <taxon>Metazoa</taxon>
        <taxon>Ecdysozoa</taxon>
        <taxon>Arthropoda</taxon>
        <taxon>Crustacea</taxon>
        <taxon>Multicrustacea</taxon>
        <taxon>Malacostraca</taxon>
        <taxon>Eumalacostraca</taxon>
        <taxon>Eucarida</taxon>
        <taxon>Decapoda</taxon>
        <taxon>Pleocyemata</taxon>
        <taxon>Anomura</taxon>
        <taxon>Galatheoidea</taxon>
        <taxon>Porcellanidae</taxon>
        <taxon>Petrolisthes</taxon>
    </lineage>
</organism>
<dbReference type="Pfam" id="PF13843">
    <property type="entry name" value="DDE_Tnp_1_7"/>
    <property type="match status" value="1"/>
</dbReference>
<proteinExistence type="predicted"/>
<name>A0AAE1FZ87_PETCI</name>
<comment type="caution">
    <text evidence="2">The sequence shown here is derived from an EMBL/GenBank/DDBJ whole genome shotgun (WGS) entry which is preliminary data.</text>
</comment>
<keyword evidence="3" id="KW-1185">Reference proteome</keyword>
<protein>
    <recommendedName>
        <fullName evidence="1">PiggyBac transposable element-derived protein domain-containing protein</fullName>
    </recommendedName>
</protein>
<dbReference type="Proteomes" id="UP001286313">
    <property type="component" value="Unassembled WGS sequence"/>
</dbReference>
<evidence type="ECO:0000313" key="3">
    <source>
        <dbReference type="Proteomes" id="UP001286313"/>
    </source>
</evidence>
<evidence type="ECO:0000259" key="1">
    <source>
        <dbReference type="Pfam" id="PF13843"/>
    </source>
</evidence>
<reference evidence="2" key="1">
    <citation type="submission" date="2023-10" db="EMBL/GenBank/DDBJ databases">
        <title>Genome assemblies of two species of porcelain crab, Petrolisthes cinctipes and Petrolisthes manimaculis (Anomura: Porcellanidae).</title>
        <authorList>
            <person name="Angst P."/>
        </authorList>
    </citation>
    <scope>NUCLEOTIDE SEQUENCE</scope>
    <source>
        <strain evidence="2">PB745_01</strain>
        <tissue evidence="2">Gill</tissue>
    </source>
</reference>
<feature type="domain" description="PiggyBac transposable element-derived protein" evidence="1">
    <location>
        <begin position="88"/>
        <end position="160"/>
    </location>
</feature>
<dbReference type="InterPro" id="IPR029526">
    <property type="entry name" value="PGBD"/>
</dbReference>
<accession>A0AAE1FZ87</accession>
<sequence length="161" mass="18416">MVSGWLSPSLAPVVTSPVFKAEMRQCQGCPMLCVWRPGKHKKLADDPDFMVTLNESETDVMVSEDKQASASTKLSEKQARPTTCKELTRSINTNVGEIQKLLAVLLYMGICQLPAIGDYWSVRLRYPFVADVMSSERFKCLRRFIHFHDNYNKDNFDDKFE</sequence>
<dbReference type="EMBL" id="JAWQEG010000998">
    <property type="protein sequence ID" value="KAK3883334.1"/>
    <property type="molecule type" value="Genomic_DNA"/>
</dbReference>
<evidence type="ECO:0000313" key="2">
    <source>
        <dbReference type="EMBL" id="KAK3883334.1"/>
    </source>
</evidence>